<evidence type="ECO:0000256" key="4">
    <source>
        <dbReference type="ARBA" id="ARBA00023163"/>
    </source>
</evidence>
<protein>
    <recommendedName>
        <fullName evidence="5">RNA polymerase sigma-70 region 2 domain-containing protein</fullName>
    </recommendedName>
</protein>
<dbReference type="SUPFAM" id="SSF88946">
    <property type="entry name" value="Sigma2 domain of RNA polymerase sigma factors"/>
    <property type="match status" value="1"/>
</dbReference>
<dbReference type="RefSeq" id="WP_136081841.1">
    <property type="nucleotide sequence ID" value="NZ_CAAHFG010000003.1"/>
</dbReference>
<gene>
    <name evidence="6" type="ORF">PDESU_04903</name>
</gene>
<feature type="domain" description="RNA polymerase sigma-70 region 2" evidence="5">
    <location>
        <begin position="28"/>
        <end position="95"/>
    </location>
</feature>
<dbReference type="PANTHER" id="PTHR43133">
    <property type="entry name" value="RNA POLYMERASE ECF-TYPE SIGMA FACTO"/>
    <property type="match status" value="1"/>
</dbReference>
<dbReference type="InterPro" id="IPR014284">
    <property type="entry name" value="RNA_pol_sigma-70_dom"/>
</dbReference>
<dbReference type="NCBIfam" id="TIGR02937">
    <property type="entry name" value="sigma70-ECF"/>
    <property type="match status" value="1"/>
</dbReference>
<keyword evidence="4" id="KW-0804">Transcription</keyword>
<proteinExistence type="predicted"/>
<dbReference type="Proteomes" id="UP000366872">
    <property type="component" value="Unassembled WGS sequence"/>
</dbReference>
<dbReference type="InterPro" id="IPR013325">
    <property type="entry name" value="RNA_pol_sigma_r2"/>
</dbReference>
<name>A0A6C2U874_PONDE</name>
<evidence type="ECO:0000259" key="5">
    <source>
        <dbReference type="Pfam" id="PF04542"/>
    </source>
</evidence>
<evidence type="ECO:0000256" key="3">
    <source>
        <dbReference type="ARBA" id="ARBA00023125"/>
    </source>
</evidence>
<organism evidence="6 7">
    <name type="scientific">Pontiella desulfatans</name>
    <dbReference type="NCBI Taxonomy" id="2750659"/>
    <lineage>
        <taxon>Bacteria</taxon>
        <taxon>Pseudomonadati</taxon>
        <taxon>Kiritimatiellota</taxon>
        <taxon>Kiritimatiellia</taxon>
        <taxon>Kiritimatiellales</taxon>
        <taxon>Pontiellaceae</taxon>
        <taxon>Pontiella</taxon>
    </lineage>
</organism>
<dbReference type="GO" id="GO:0003677">
    <property type="term" value="F:DNA binding"/>
    <property type="evidence" value="ECO:0007669"/>
    <property type="project" value="UniProtKB-KW"/>
</dbReference>
<evidence type="ECO:0000256" key="2">
    <source>
        <dbReference type="ARBA" id="ARBA00023082"/>
    </source>
</evidence>
<dbReference type="GO" id="GO:0016987">
    <property type="term" value="F:sigma factor activity"/>
    <property type="evidence" value="ECO:0007669"/>
    <property type="project" value="UniProtKB-KW"/>
</dbReference>
<keyword evidence="2" id="KW-0731">Sigma factor</keyword>
<dbReference type="InterPro" id="IPR007627">
    <property type="entry name" value="RNA_pol_sigma70_r2"/>
</dbReference>
<dbReference type="EMBL" id="CAAHFG010000003">
    <property type="protein sequence ID" value="VGO16312.1"/>
    <property type="molecule type" value="Genomic_DNA"/>
</dbReference>
<reference evidence="6 7" key="1">
    <citation type="submission" date="2019-04" db="EMBL/GenBank/DDBJ databases">
        <authorList>
            <person name="Van Vliet M D."/>
        </authorList>
    </citation>
    <scope>NUCLEOTIDE SEQUENCE [LARGE SCALE GENOMIC DNA]</scope>
    <source>
        <strain evidence="6 7">F1</strain>
    </source>
</reference>
<keyword evidence="3" id="KW-0238">DNA-binding</keyword>
<accession>A0A6C2U874</accession>
<dbReference type="AlphaFoldDB" id="A0A6C2U874"/>
<keyword evidence="7" id="KW-1185">Reference proteome</keyword>
<dbReference type="GO" id="GO:0006352">
    <property type="term" value="P:DNA-templated transcription initiation"/>
    <property type="evidence" value="ECO:0007669"/>
    <property type="project" value="InterPro"/>
</dbReference>
<evidence type="ECO:0000313" key="7">
    <source>
        <dbReference type="Proteomes" id="UP000366872"/>
    </source>
</evidence>
<keyword evidence="1" id="KW-0805">Transcription regulation</keyword>
<dbReference type="InterPro" id="IPR039425">
    <property type="entry name" value="RNA_pol_sigma-70-like"/>
</dbReference>
<sequence length="199" mass="23787">MGEEFLTRNTLLQRAKDPKDERAWSEFVSYYETFIFILLRQMNVPQQDCDDLTQAVLVKVWKKLAMFDRERAKFRTWLSTLIRNTVINHWDVQTRRWRREEKYGEVQTEPPPGLPSSPEFDVIYQKEWEAYITNLAMKNVRGEFKDNAMQVFEMALNNSSTAEIAEQLDLHTATVTRLKNRVRDRLILEVRNLREELEL</sequence>
<dbReference type="Gene3D" id="1.10.1740.10">
    <property type="match status" value="1"/>
</dbReference>
<evidence type="ECO:0000313" key="6">
    <source>
        <dbReference type="EMBL" id="VGO16312.1"/>
    </source>
</evidence>
<dbReference type="PANTHER" id="PTHR43133:SF8">
    <property type="entry name" value="RNA POLYMERASE SIGMA FACTOR HI_1459-RELATED"/>
    <property type="match status" value="1"/>
</dbReference>
<evidence type="ECO:0000256" key="1">
    <source>
        <dbReference type="ARBA" id="ARBA00023015"/>
    </source>
</evidence>
<dbReference type="Pfam" id="PF04542">
    <property type="entry name" value="Sigma70_r2"/>
    <property type="match status" value="1"/>
</dbReference>